<organism evidence="1 2">
    <name type="scientific">Archangium violaceum Cb vi76</name>
    <dbReference type="NCBI Taxonomy" id="1406225"/>
    <lineage>
        <taxon>Bacteria</taxon>
        <taxon>Pseudomonadati</taxon>
        <taxon>Myxococcota</taxon>
        <taxon>Myxococcia</taxon>
        <taxon>Myxococcales</taxon>
        <taxon>Cystobacterineae</taxon>
        <taxon>Archangiaceae</taxon>
        <taxon>Archangium</taxon>
    </lineage>
</organism>
<reference evidence="1 2" key="1">
    <citation type="submission" date="2014-07" db="EMBL/GenBank/DDBJ databases">
        <title>Draft Genome Sequence of Gephyronic Acid Producer, Cystobacter violaceus Strain Cb vi76.</title>
        <authorList>
            <person name="Stevens D.C."/>
            <person name="Young J."/>
            <person name="Carmichael R."/>
            <person name="Tan J."/>
            <person name="Taylor R.E."/>
        </authorList>
    </citation>
    <scope>NUCLEOTIDE SEQUENCE [LARGE SCALE GENOMIC DNA]</scope>
    <source>
        <strain evidence="1 2">Cb vi76</strain>
    </source>
</reference>
<name>A0A084SN68_9BACT</name>
<evidence type="ECO:0000313" key="2">
    <source>
        <dbReference type="Proteomes" id="UP000028547"/>
    </source>
</evidence>
<dbReference type="RefSeq" id="WP_043403648.1">
    <property type="nucleotide sequence ID" value="NZ_JPMI01000230.1"/>
</dbReference>
<sequence length="160" mass="17075">MPLTLSLVAAGLTLAAPVRLDRVDVLSEDSGTFLHYEVPMAPAYPAMTGLRFVTQVKVVLSLPVSGLYAGASIASQSLSYEGPLWRSEDGRGLFWTASVHTRLLMPYGAHAGVAWRFGFMRLGLGASASSEASWARPAWTEWKVLPTLALGFGPNVAPGQ</sequence>
<proteinExistence type="predicted"/>
<protein>
    <submittedName>
        <fullName evidence="1">Uncharacterized protein</fullName>
    </submittedName>
</protein>
<evidence type="ECO:0000313" key="1">
    <source>
        <dbReference type="EMBL" id="KFA89903.1"/>
    </source>
</evidence>
<comment type="caution">
    <text evidence="1">The sequence shown here is derived from an EMBL/GenBank/DDBJ whole genome shotgun (WGS) entry which is preliminary data.</text>
</comment>
<dbReference type="EMBL" id="JPMI01000230">
    <property type="protein sequence ID" value="KFA89903.1"/>
    <property type="molecule type" value="Genomic_DNA"/>
</dbReference>
<gene>
    <name evidence="1" type="ORF">Q664_31775</name>
</gene>
<dbReference type="Proteomes" id="UP000028547">
    <property type="component" value="Unassembled WGS sequence"/>
</dbReference>
<accession>A0A084SN68</accession>
<dbReference type="AlphaFoldDB" id="A0A084SN68"/>